<dbReference type="InterPro" id="IPR019734">
    <property type="entry name" value="TPR_rpt"/>
</dbReference>
<feature type="repeat" description="TPR" evidence="1">
    <location>
        <begin position="95"/>
        <end position="128"/>
    </location>
</feature>
<dbReference type="InterPro" id="IPR011990">
    <property type="entry name" value="TPR-like_helical_dom_sf"/>
</dbReference>
<evidence type="ECO:0000256" key="1">
    <source>
        <dbReference type="PROSITE-ProRule" id="PRU00339"/>
    </source>
</evidence>
<accession>A0ABP8LAW5</accession>
<sequence length="320" mass="35266">MKPLLLLLFVASIFNGGLNVISRINEYSRRAAAAYAQGAYLEAVTAYRYLVHDLQVHDEQLQLNLAHASYRAGLWAEAQEEYGLLANYDNRRLRAVASLQLGNIATKQRKYRQALALFKAALVAAPENDAARYNYELLRKYIALHPETPEDTPEKEQHAPEEGQGADSLASPPPAGELEPQPKKKPDANGTTEEEIEQPAPAANGRQQQSAGADRQDNGRSTPGGEQERAQESGREAGETEGINPEGQPDSGQQQRGSSAEGVSEGDARAQMRRTRLQQMNMSPEKARLLLDAMRNAELQYLQQLPKKSSKAPDPSKPDW</sequence>
<evidence type="ECO:0008006" key="5">
    <source>
        <dbReference type="Google" id="ProtNLM"/>
    </source>
</evidence>
<evidence type="ECO:0000313" key="4">
    <source>
        <dbReference type="Proteomes" id="UP001500552"/>
    </source>
</evidence>
<name>A0ABP8LAW5_9BACT</name>
<comment type="caution">
    <text evidence="3">The sequence shown here is derived from an EMBL/GenBank/DDBJ whole genome shotgun (WGS) entry which is preliminary data.</text>
</comment>
<keyword evidence="4" id="KW-1185">Reference proteome</keyword>
<dbReference type="EMBL" id="BAABHC010000002">
    <property type="protein sequence ID" value="GAA4425514.1"/>
    <property type="molecule type" value="Genomic_DNA"/>
</dbReference>
<dbReference type="PROSITE" id="PS50005">
    <property type="entry name" value="TPR"/>
    <property type="match status" value="1"/>
</dbReference>
<dbReference type="SUPFAM" id="SSF48452">
    <property type="entry name" value="TPR-like"/>
    <property type="match status" value="1"/>
</dbReference>
<proteinExistence type="predicted"/>
<organism evidence="3 4">
    <name type="scientific">Pontibacter saemangeumensis</name>
    <dbReference type="NCBI Taxonomy" id="1084525"/>
    <lineage>
        <taxon>Bacteria</taxon>
        <taxon>Pseudomonadati</taxon>
        <taxon>Bacteroidota</taxon>
        <taxon>Cytophagia</taxon>
        <taxon>Cytophagales</taxon>
        <taxon>Hymenobacteraceae</taxon>
        <taxon>Pontibacter</taxon>
    </lineage>
</organism>
<dbReference type="RefSeq" id="WP_345156748.1">
    <property type="nucleotide sequence ID" value="NZ_BAABHC010000002.1"/>
</dbReference>
<dbReference type="SMART" id="SM00028">
    <property type="entry name" value="TPR"/>
    <property type="match status" value="1"/>
</dbReference>
<feature type="region of interest" description="Disordered" evidence="2">
    <location>
        <begin position="301"/>
        <end position="320"/>
    </location>
</feature>
<dbReference type="Gene3D" id="1.25.40.10">
    <property type="entry name" value="Tetratricopeptide repeat domain"/>
    <property type="match status" value="1"/>
</dbReference>
<feature type="compositionally biased region" description="Basic and acidic residues" evidence="2">
    <location>
        <begin position="226"/>
        <end position="238"/>
    </location>
</feature>
<evidence type="ECO:0000313" key="3">
    <source>
        <dbReference type="EMBL" id="GAA4425514.1"/>
    </source>
</evidence>
<feature type="compositionally biased region" description="Basic and acidic residues" evidence="2">
    <location>
        <begin position="152"/>
        <end position="161"/>
    </location>
</feature>
<reference evidence="4" key="1">
    <citation type="journal article" date="2019" name="Int. J. Syst. Evol. Microbiol.">
        <title>The Global Catalogue of Microorganisms (GCM) 10K type strain sequencing project: providing services to taxonomists for standard genome sequencing and annotation.</title>
        <authorList>
            <consortium name="The Broad Institute Genomics Platform"/>
            <consortium name="The Broad Institute Genome Sequencing Center for Infectious Disease"/>
            <person name="Wu L."/>
            <person name="Ma J."/>
        </authorList>
    </citation>
    <scope>NUCLEOTIDE SEQUENCE [LARGE SCALE GENOMIC DNA]</scope>
    <source>
        <strain evidence="4">JCM 17926</strain>
    </source>
</reference>
<feature type="region of interest" description="Disordered" evidence="2">
    <location>
        <begin position="147"/>
        <end position="284"/>
    </location>
</feature>
<dbReference type="Proteomes" id="UP001500552">
    <property type="component" value="Unassembled WGS sequence"/>
</dbReference>
<evidence type="ECO:0000256" key="2">
    <source>
        <dbReference type="SAM" id="MobiDB-lite"/>
    </source>
</evidence>
<protein>
    <recommendedName>
        <fullName evidence="5">Tetratricopeptide repeat-containing protein</fullName>
    </recommendedName>
</protein>
<keyword evidence="1" id="KW-0802">TPR repeat</keyword>
<gene>
    <name evidence="3" type="ORF">GCM10023188_06550</name>
</gene>